<dbReference type="GO" id="GO:0016887">
    <property type="term" value="F:ATP hydrolysis activity"/>
    <property type="evidence" value="ECO:0007669"/>
    <property type="project" value="InterPro"/>
</dbReference>
<keyword evidence="1" id="KW-0813">Transport</keyword>
<name>A0A1H1P9S8_9MICO</name>
<dbReference type="Gene3D" id="3.40.50.300">
    <property type="entry name" value="P-loop containing nucleotide triphosphate hydrolases"/>
    <property type="match status" value="1"/>
</dbReference>
<dbReference type="Pfam" id="PF00005">
    <property type="entry name" value="ABC_tran"/>
    <property type="match status" value="1"/>
</dbReference>
<dbReference type="SMART" id="SM00382">
    <property type="entry name" value="AAA"/>
    <property type="match status" value="1"/>
</dbReference>
<evidence type="ECO:0000256" key="3">
    <source>
        <dbReference type="ARBA" id="ARBA00022840"/>
    </source>
</evidence>
<dbReference type="InterPro" id="IPR003593">
    <property type="entry name" value="AAA+_ATPase"/>
</dbReference>
<gene>
    <name evidence="6" type="ORF">SAMN04489809_1022</name>
</gene>
<protein>
    <submittedName>
        <fullName evidence="6">Putative ABC transport system ATP-binding protein</fullName>
    </submittedName>
</protein>
<dbReference type="SUPFAM" id="SSF52540">
    <property type="entry name" value="P-loop containing nucleoside triphosphate hydrolases"/>
    <property type="match status" value="1"/>
</dbReference>
<dbReference type="InterPro" id="IPR017911">
    <property type="entry name" value="MacB-like_ATP-bd"/>
</dbReference>
<dbReference type="PANTHER" id="PTHR24220">
    <property type="entry name" value="IMPORT ATP-BINDING PROTEIN"/>
    <property type="match status" value="1"/>
</dbReference>
<accession>A0A1H1P9S8</accession>
<evidence type="ECO:0000256" key="4">
    <source>
        <dbReference type="SAM" id="MobiDB-lite"/>
    </source>
</evidence>
<evidence type="ECO:0000256" key="2">
    <source>
        <dbReference type="ARBA" id="ARBA00022741"/>
    </source>
</evidence>
<dbReference type="CDD" id="cd03255">
    <property type="entry name" value="ABC_MJ0796_LolCDE_FtsE"/>
    <property type="match status" value="1"/>
</dbReference>
<keyword evidence="2" id="KW-0547">Nucleotide-binding</keyword>
<dbReference type="InterPro" id="IPR003439">
    <property type="entry name" value="ABC_transporter-like_ATP-bd"/>
</dbReference>
<dbReference type="GO" id="GO:0098796">
    <property type="term" value="C:membrane protein complex"/>
    <property type="evidence" value="ECO:0007669"/>
    <property type="project" value="UniProtKB-ARBA"/>
</dbReference>
<dbReference type="FunFam" id="3.40.50.300:FF:000032">
    <property type="entry name" value="Export ABC transporter ATP-binding protein"/>
    <property type="match status" value="1"/>
</dbReference>
<evidence type="ECO:0000256" key="1">
    <source>
        <dbReference type="ARBA" id="ARBA00022448"/>
    </source>
</evidence>
<dbReference type="PROSITE" id="PS00211">
    <property type="entry name" value="ABC_TRANSPORTER_1"/>
    <property type="match status" value="1"/>
</dbReference>
<dbReference type="Proteomes" id="UP000182126">
    <property type="component" value="Chromosome I"/>
</dbReference>
<dbReference type="GO" id="GO:0005886">
    <property type="term" value="C:plasma membrane"/>
    <property type="evidence" value="ECO:0007669"/>
    <property type="project" value="TreeGrafter"/>
</dbReference>
<reference evidence="6 7" key="1">
    <citation type="submission" date="2016-10" db="EMBL/GenBank/DDBJ databases">
        <authorList>
            <person name="de Groot N.N."/>
        </authorList>
    </citation>
    <scope>NUCLEOTIDE SEQUENCE [LARGE SCALE GENOMIC DNA]</scope>
    <source>
        <strain evidence="6 7">DSM 15019</strain>
    </source>
</reference>
<evidence type="ECO:0000313" key="7">
    <source>
        <dbReference type="Proteomes" id="UP000182126"/>
    </source>
</evidence>
<dbReference type="GO" id="GO:0022857">
    <property type="term" value="F:transmembrane transporter activity"/>
    <property type="evidence" value="ECO:0007669"/>
    <property type="project" value="TreeGrafter"/>
</dbReference>
<dbReference type="eggNOG" id="COG1136">
    <property type="taxonomic scope" value="Bacteria"/>
</dbReference>
<organism evidence="6 7">
    <name type="scientific">Microbacterium paraoxydans</name>
    <dbReference type="NCBI Taxonomy" id="199592"/>
    <lineage>
        <taxon>Bacteria</taxon>
        <taxon>Bacillati</taxon>
        <taxon>Actinomycetota</taxon>
        <taxon>Actinomycetes</taxon>
        <taxon>Micrococcales</taxon>
        <taxon>Microbacteriaceae</taxon>
        <taxon>Microbacterium</taxon>
    </lineage>
</organism>
<feature type="domain" description="ABC transporter" evidence="5">
    <location>
        <begin position="35"/>
        <end position="254"/>
    </location>
</feature>
<dbReference type="EMBL" id="LT629770">
    <property type="protein sequence ID" value="SDS07389.1"/>
    <property type="molecule type" value="Genomic_DNA"/>
</dbReference>
<dbReference type="InterPro" id="IPR015854">
    <property type="entry name" value="ABC_transpr_LolD-like"/>
</dbReference>
<dbReference type="PROSITE" id="PS50893">
    <property type="entry name" value="ABC_TRANSPORTER_2"/>
    <property type="match status" value="1"/>
</dbReference>
<dbReference type="GO" id="GO:0005524">
    <property type="term" value="F:ATP binding"/>
    <property type="evidence" value="ECO:0007669"/>
    <property type="project" value="UniProtKB-KW"/>
</dbReference>
<dbReference type="InterPro" id="IPR027417">
    <property type="entry name" value="P-loop_NTPase"/>
</dbReference>
<feature type="region of interest" description="Disordered" evidence="4">
    <location>
        <begin position="1"/>
        <end position="27"/>
    </location>
</feature>
<proteinExistence type="predicted"/>
<dbReference type="AlphaFoldDB" id="A0A1H1P9S8"/>
<evidence type="ECO:0000259" key="5">
    <source>
        <dbReference type="PROSITE" id="PS50893"/>
    </source>
</evidence>
<dbReference type="InterPro" id="IPR017871">
    <property type="entry name" value="ABC_transporter-like_CS"/>
</dbReference>
<dbReference type="PANTHER" id="PTHR24220:SF86">
    <property type="entry name" value="ABC TRANSPORTER ABCH.1"/>
    <property type="match status" value="1"/>
</dbReference>
<evidence type="ECO:0000313" key="6">
    <source>
        <dbReference type="EMBL" id="SDS07389.1"/>
    </source>
</evidence>
<keyword evidence="3 6" id="KW-0067">ATP-binding</keyword>
<sequence>MSDVANHAGEKETEMTTMTDSEARVPASSAATPLYRATGVTRTYTRRGRTVTALTGVDLEIMPGAFVTIQGPTGGGKSTLLQLLGALDTPTSGTLQLDGRELSSASPSELGRIRAQEIGFVFQGFNLIPTLTAAENVDMALEPLGIYRAERRTRVAAALAHVGLEDRGDHRPAELSGGQQQRVAIARAIVKRPRVLLADEPTGNLDERMRDEILDLLERLCAEGITMVVVTHDSAVARRATKRLRLTQGTVKDITR</sequence>